<sequence length="773" mass="88620">MSQRNTKMMMLLAQKNKALREKFKESKYLQLNIQKIDPDFFPSSDSDDDLPFSRYDSADQSLAQINNPSNYLESVEFNFVSGLSTSTAVDYLNQPQQDQNTEIGISGPSTSTVDYFNQHQHDQNAETENNISMNSLITLTTVPITEYNILTETSSPVLCSDKDNGCNVDSASTGTLVTQTDHTQTGQTNDQQMPCTFQVDTDQTMITVFENTNYTADPLTNKSSGSHAEQERSVEDPFRGNEVIRSVNLRDTENLTQIERTNDNTHDLTTYTKAGTIRKRKTYNQPLNVRKDAKKNEIREKHGLQPPCPASCKRLCIQNISEDQRKIINERFWNLGDKERRAFMLHHTSAKPVKQRTVTRSESEDYRKKTSYSYSLKDGNGTSYGVCKTFFLTTLGYKLSNDKPLQTALANCKETVAPPVDRRLGAAPHNKIDSNPIKEHIMSFEPSISHYRREHAPNRLYLPSDLTIHAMHRDLLEKNPSHSVSYDKYREVIAALNISFVKLGHEECEDCEEFRLHDNTHTKENLQERCLGCTKWASHNERATMSRAQYKLDSELNETGTVVYSADLQKVIMLPRIDMFKTAIFTHRIVAYNESFVPTGQGRKVNSNDINADKIVIKYFEPGHTSMSADSFHHRVELSMKRMKNKIYEFADFSQAVTTAGKNVKPKEMTLQDFYDWEDYTTQYKMSRIAPRPYINEMVEVEVNRGSFDLTYRTGFNKDPITASIIGNKILKAQVLLRKAFLKAKKKIILKSFQNIIPQNRMSFWRDLLVSFD</sequence>
<gene>
    <name evidence="2" type="ORF">PARMNEM_LOCUS18010</name>
</gene>
<evidence type="ECO:0000256" key="1">
    <source>
        <dbReference type="SAM" id="MobiDB-lite"/>
    </source>
</evidence>
<protein>
    <submittedName>
        <fullName evidence="2">Uncharacterized protein</fullName>
    </submittedName>
</protein>
<keyword evidence="3" id="KW-1185">Reference proteome</keyword>
<accession>A0AAV1LVN8</accession>
<dbReference type="Proteomes" id="UP001314205">
    <property type="component" value="Unassembled WGS sequence"/>
</dbReference>
<name>A0AAV1LVN8_9NEOP</name>
<proteinExistence type="predicted"/>
<dbReference type="PANTHER" id="PTHR10773:SF19">
    <property type="match status" value="1"/>
</dbReference>
<feature type="compositionally biased region" description="Basic and acidic residues" evidence="1">
    <location>
        <begin position="228"/>
        <end position="239"/>
    </location>
</feature>
<evidence type="ECO:0000313" key="2">
    <source>
        <dbReference type="EMBL" id="CAK1599099.1"/>
    </source>
</evidence>
<feature type="compositionally biased region" description="Polar residues" evidence="1">
    <location>
        <begin position="216"/>
        <end position="227"/>
    </location>
</feature>
<organism evidence="2 3">
    <name type="scientific">Parnassius mnemosyne</name>
    <name type="common">clouded apollo</name>
    <dbReference type="NCBI Taxonomy" id="213953"/>
    <lineage>
        <taxon>Eukaryota</taxon>
        <taxon>Metazoa</taxon>
        <taxon>Ecdysozoa</taxon>
        <taxon>Arthropoda</taxon>
        <taxon>Hexapoda</taxon>
        <taxon>Insecta</taxon>
        <taxon>Pterygota</taxon>
        <taxon>Neoptera</taxon>
        <taxon>Endopterygota</taxon>
        <taxon>Lepidoptera</taxon>
        <taxon>Glossata</taxon>
        <taxon>Ditrysia</taxon>
        <taxon>Papilionoidea</taxon>
        <taxon>Papilionidae</taxon>
        <taxon>Parnassiinae</taxon>
        <taxon>Parnassini</taxon>
        <taxon>Parnassius</taxon>
        <taxon>Driopa</taxon>
    </lineage>
</organism>
<dbReference type="EMBL" id="CAVLGL010000104">
    <property type="protein sequence ID" value="CAK1599099.1"/>
    <property type="molecule type" value="Genomic_DNA"/>
</dbReference>
<feature type="region of interest" description="Disordered" evidence="1">
    <location>
        <begin position="216"/>
        <end position="241"/>
    </location>
</feature>
<dbReference type="PANTHER" id="PTHR10773">
    <property type="entry name" value="DNA-DIRECTED RNA POLYMERASES I, II, AND III SUBUNIT RPABC2"/>
    <property type="match status" value="1"/>
</dbReference>
<comment type="caution">
    <text evidence="2">The sequence shown here is derived from an EMBL/GenBank/DDBJ whole genome shotgun (WGS) entry which is preliminary data.</text>
</comment>
<dbReference type="AlphaFoldDB" id="A0AAV1LVN8"/>
<evidence type="ECO:0000313" key="3">
    <source>
        <dbReference type="Proteomes" id="UP001314205"/>
    </source>
</evidence>
<reference evidence="2 3" key="1">
    <citation type="submission" date="2023-11" db="EMBL/GenBank/DDBJ databases">
        <authorList>
            <person name="Hedman E."/>
            <person name="Englund M."/>
            <person name="Stromberg M."/>
            <person name="Nyberg Akerstrom W."/>
            <person name="Nylinder S."/>
            <person name="Jareborg N."/>
            <person name="Kallberg Y."/>
            <person name="Kronander E."/>
        </authorList>
    </citation>
    <scope>NUCLEOTIDE SEQUENCE [LARGE SCALE GENOMIC DNA]</scope>
</reference>